<reference evidence="8" key="1">
    <citation type="submission" date="2015-06" db="EMBL/GenBank/DDBJ databases">
        <title>Expansion of signal transduction pathways in fungi by whole-genome duplication.</title>
        <authorList>
            <consortium name="DOE Joint Genome Institute"/>
            <person name="Corrochano L.M."/>
            <person name="Kuo A."/>
            <person name="Marcet-Houben M."/>
            <person name="Polaino S."/>
            <person name="Salamov A."/>
            <person name="Villalobos J.M."/>
            <person name="Alvarez M.I."/>
            <person name="Avalos J."/>
            <person name="Benito E.P."/>
            <person name="Benoit I."/>
            <person name="Burger G."/>
            <person name="Camino L.P."/>
            <person name="Canovas D."/>
            <person name="Cerda-Olmedo E."/>
            <person name="Cheng J.-F."/>
            <person name="Dominguez A."/>
            <person name="Elias M."/>
            <person name="Eslava A.P."/>
            <person name="Glaser F."/>
            <person name="Grimwood J."/>
            <person name="Gutierrez G."/>
            <person name="Heitman J."/>
            <person name="Henrissat B."/>
            <person name="Iturriaga E.A."/>
            <person name="Lang B.F."/>
            <person name="Lavin J.L."/>
            <person name="Lee S."/>
            <person name="Li W."/>
            <person name="Lindquist E."/>
            <person name="Lopez-Garcia S."/>
            <person name="Luque E.M."/>
            <person name="Marcos A.T."/>
            <person name="Martin J."/>
            <person name="McCluskey K."/>
            <person name="Medina H.R."/>
            <person name="Miralles-Duran A."/>
            <person name="Miyazaki A."/>
            <person name="Munoz-Torres E."/>
            <person name="Oguiza J.A."/>
            <person name="Ohm R."/>
            <person name="Olmedo M."/>
            <person name="Orejas M."/>
            <person name="Ortiz-Castellanos L."/>
            <person name="Pisabarro A.G."/>
            <person name="Rodriguez-Romero J."/>
            <person name="Ruiz-Herrera J."/>
            <person name="Ruiz-Vazquez R."/>
            <person name="Sanz C."/>
            <person name="Schackwitz W."/>
            <person name="Schmutz J."/>
            <person name="Shahriari M."/>
            <person name="Shelest E."/>
            <person name="Silva-Franco F."/>
            <person name="Soanes D."/>
            <person name="Syed K."/>
            <person name="Tagua V.G."/>
            <person name="Talbot N.J."/>
            <person name="Thon M."/>
            <person name="De vries R.P."/>
            <person name="Wiebenga A."/>
            <person name="Yadav J.S."/>
            <person name="Braun E.L."/>
            <person name="Baker S."/>
            <person name="Garre V."/>
            <person name="Horwitz B."/>
            <person name="Torres-Martinez S."/>
            <person name="Idnurm A."/>
            <person name="Herrera-Estrella A."/>
            <person name="Gabaldon T."/>
            <person name="Grigoriev I.V."/>
        </authorList>
    </citation>
    <scope>NUCLEOTIDE SEQUENCE [LARGE SCALE GENOMIC DNA]</scope>
    <source>
        <strain evidence="8">NRRL 1555(-)</strain>
    </source>
</reference>
<keyword evidence="4 5" id="KW-0408">Iron</keyword>
<dbReference type="VEuPathDB" id="FungiDB:PHYBLDRAFT_141049"/>
<dbReference type="PANTHER" id="PTHR24305:SF166">
    <property type="entry name" value="CYTOCHROME P450 12A4, MITOCHONDRIAL-RELATED"/>
    <property type="match status" value="1"/>
</dbReference>
<dbReference type="STRING" id="763407.A0A167Q391"/>
<dbReference type="Gene3D" id="1.10.630.10">
    <property type="entry name" value="Cytochrome P450"/>
    <property type="match status" value="1"/>
</dbReference>
<proteinExistence type="inferred from homology"/>
<evidence type="ECO:0000256" key="5">
    <source>
        <dbReference type="PIRSR" id="PIRSR602401-1"/>
    </source>
</evidence>
<dbReference type="GO" id="GO:0005506">
    <property type="term" value="F:iron ion binding"/>
    <property type="evidence" value="ECO:0007669"/>
    <property type="project" value="InterPro"/>
</dbReference>
<accession>A0A167Q391</accession>
<keyword evidence="3 5" id="KW-0479">Metal-binding</keyword>
<dbReference type="InterPro" id="IPR017972">
    <property type="entry name" value="Cyt_P450_CS"/>
</dbReference>
<dbReference type="GO" id="GO:0016705">
    <property type="term" value="F:oxidoreductase activity, acting on paired donors, with incorporation or reduction of molecular oxygen"/>
    <property type="evidence" value="ECO:0007669"/>
    <property type="project" value="InterPro"/>
</dbReference>
<evidence type="ECO:0000256" key="6">
    <source>
        <dbReference type="RuleBase" id="RU000461"/>
    </source>
</evidence>
<comment type="similarity">
    <text evidence="2 6">Belongs to the cytochrome P450 family.</text>
</comment>
<feature type="binding site" description="axial binding residue" evidence="5">
    <location>
        <position position="410"/>
    </location>
    <ligand>
        <name>heme</name>
        <dbReference type="ChEBI" id="CHEBI:30413"/>
    </ligand>
    <ligandPart>
        <name>Fe</name>
        <dbReference type="ChEBI" id="CHEBI:18248"/>
    </ligandPart>
</feature>
<dbReference type="EMBL" id="KV440973">
    <property type="protein sequence ID" value="OAD78994.1"/>
    <property type="molecule type" value="Genomic_DNA"/>
</dbReference>
<dbReference type="InterPro" id="IPR002401">
    <property type="entry name" value="Cyt_P450_E_grp-I"/>
</dbReference>
<evidence type="ECO:0000256" key="2">
    <source>
        <dbReference type="ARBA" id="ARBA00010617"/>
    </source>
</evidence>
<keyword evidence="6" id="KW-0560">Oxidoreductase</keyword>
<protein>
    <submittedName>
        <fullName evidence="7">Cytochrome P450 CYP5313</fullName>
    </submittedName>
</protein>
<dbReference type="InParanoid" id="A0A167Q391"/>
<dbReference type="OrthoDB" id="1470350at2759"/>
<dbReference type="SUPFAM" id="SSF48264">
    <property type="entry name" value="Cytochrome P450"/>
    <property type="match status" value="1"/>
</dbReference>
<evidence type="ECO:0000256" key="4">
    <source>
        <dbReference type="ARBA" id="ARBA00023004"/>
    </source>
</evidence>
<organism evidence="7 8">
    <name type="scientific">Phycomyces blakesleeanus (strain ATCC 8743b / DSM 1359 / FGSC 10004 / NBRC 33097 / NRRL 1555)</name>
    <dbReference type="NCBI Taxonomy" id="763407"/>
    <lineage>
        <taxon>Eukaryota</taxon>
        <taxon>Fungi</taxon>
        <taxon>Fungi incertae sedis</taxon>
        <taxon>Mucoromycota</taxon>
        <taxon>Mucoromycotina</taxon>
        <taxon>Mucoromycetes</taxon>
        <taxon>Mucorales</taxon>
        <taxon>Phycomycetaceae</taxon>
        <taxon>Phycomyces</taxon>
    </lineage>
</organism>
<dbReference type="PROSITE" id="PS00086">
    <property type="entry name" value="CYTOCHROME_P450"/>
    <property type="match status" value="1"/>
</dbReference>
<gene>
    <name evidence="7" type="ORF">PHYBLDRAFT_141049</name>
</gene>
<comment type="cofactor">
    <cofactor evidence="1 5">
        <name>heme</name>
        <dbReference type="ChEBI" id="CHEBI:30413"/>
    </cofactor>
</comment>
<evidence type="ECO:0000313" key="7">
    <source>
        <dbReference type="EMBL" id="OAD78994.1"/>
    </source>
</evidence>
<dbReference type="GO" id="GO:0004497">
    <property type="term" value="F:monooxygenase activity"/>
    <property type="evidence" value="ECO:0007669"/>
    <property type="project" value="UniProtKB-KW"/>
</dbReference>
<evidence type="ECO:0000256" key="1">
    <source>
        <dbReference type="ARBA" id="ARBA00001971"/>
    </source>
</evidence>
<keyword evidence="5 6" id="KW-0349">Heme</keyword>
<keyword evidence="6" id="KW-0503">Monooxygenase</keyword>
<dbReference type="InterPro" id="IPR001128">
    <property type="entry name" value="Cyt_P450"/>
</dbReference>
<sequence>MYWAFFGPLSRIPGPFAEKFISGSELFFGTKPGQRFKKVITYHQKYGHVVRIGPKAISVSDKDIIKQVLVTEDFEKGPSYTRFQNGTSASMLDTTDKIFHKQRAISPAFSIKYIKSLEPLFETVTDDFIKRINREIAANKQDTDFATVDIWWLLRCLAFDIIGETSLGGTFNMLSNNDHIMLVSVGKLLRGIDFVINHPWIAKLILLRKVKKNPDLVNFVTNLIKERVKNKQRRDDIIQILINTQQAPKEEDRLSSDDIVVETTLFLVAGAETTSNTIGFSMIELCRNKSALNRLRQEIDAIELEDGKQVFHQCQLRNLPYLNAVINETMRLNTIPSNGLERLVTRDIVIKGDIYVPSGTTVRCYTGIAQTHPDYWSDPMEFKPERWLPNADPKPDMGAYNPFSAGSRNCVGKEFAMNEMRLAISTIIKHYDIEPISEEMEVARETRYFITLTLASSSFKIRMKHRNS</sequence>
<keyword evidence="8" id="KW-1185">Reference proteome</keyword>
<dbReference type="Proteomes" id="UP000077315">
    <property type="component" value="Unassembled WGS sequence"/>
</dbReference>
<dbReference type="PANTHER" id="PTHR24305">
    <property type="entry name" value="CYTOCHROME P450"/>
    <property type="match status" value="1"/>
</dbReference>
<dbReference type="PRINTS" id="PR00385">
    <property type="entry name" value="P450"/>
</dbReference>
<evidence type="ECO:0000313" key="8">
    <source>
        <dbReference type="Proteomes" id="UP000077315"/>
    </source>
</evidence>
<dbReference type="AlphaFoldDB" id="A0A167Q391"/>
<dbReference type="GeneID" id="28991421"/>
<dbReference type="Pfam" id="PF00067">
    <property type="entry name" value="p450"/>
    <property type="match status" value="1"/>
</dbReference>
<dbReference type="RefSeq" id="XP_018297034.1">
    <property type="nucleotide sequence ID" value="XM_018430515.1"/>
</dbReference>
<dbReference type="InterPro" id="IPR036396">
    <property type="entry name" value="Cyt_P450_sf"/>
</dbReference>
<dbReference type="InterPro" id="IPR050121">
    <property type="entry name" value="Cytochrome_P450_monoxygenase"/>
</dbReference>
<dbReference type="PRINTS" id="PR00463">
    <property type="entry name" value="EP450I"/>
</dbReference>
<name>A0A167Q391_PHYB8</name>
<dbReference type="GO" id="GO:0020037">
    <property type="term" value="F:heme binding"/>
    <property type="evidence" value="ECO:0007669"/>
    <property type="project" value="InterPro"/>
</dbReference>
<evidence type="ECO:0000256" key="3">
    <source>
        <dbReference type="ARBA" id="ARBA00022723"/>
    </source>
</evidence>